<reference evidence="2 3" key="1">
    <citation type="submission" date="2018-10" db="EMBL/GenBank/DDBJ databases">
        <title>Isolation, diversity and antifungal activity of actinobacteria from wheat.</title>
        <authorList>
            <person name="Han C."/>
        </authorList>
    </citation>
    <scope>NUCLEOTIDE SEQUENCE [LARGE SCALE GENOMIC DNA]</scope>
    <source>
        <strain evidence="2 3">NEAU-YY642</strain>
    </source>
</reference>
<dbReference type="EMBL" id="RFFJ01000237">
    <property type="protein sequence ID" value="RMI30477.1"/>
    <property type="molecule type" value="Genomic_DNA"/>
</dbReference>
<dbReference type="CDD" id="cd04301">
    <property type="entry name" value="NAT_SF"/>
    <property type="match status" value="1"/>
</dbReference>
<name>A0A3M2KY82_9ACTN</name>
<sequence>MDTTHIDQLRARYDRVLRREVAPDEPGARVERTGPVVRQTSARGGWSGVLWSGFASAREADAAIAEQLRHYGALGLPFEWKQYAHDRPDDLGQRLTAAGFRAEEPETVLVAEVAALERRPVWPDGVTARRVTEPAGLDPVIEVHRRVFGGDQEPLRRRLLAQLAEAPDRVRVLLVLAGELPVSAARLELSPDGDFAGIWGGGTLPAWRGRGIYRALLAHRVALAAEAGARWLHVDALPPSRPILERLGFLPLAVTTPYLSPAP</sequence>
<proteinExistence type="predicted"/>
<keyword evidence="3" id="KW-1185">Reference proteome</keyword>
<dbReference type="InterPro" id="IPR000182">
    <property type="entry name" value="GNAT_dom"/>
</dbReference>
<evidence type="ECO:0000313" key="2">
    <source>
        <dbReference type="EMBL" id="RMI30477.1"/>
    </source>
</evidence>
<feature type="domain" description="N-acetyltransferase" evidence="1">
    <location>
        <begin position="126"/>
        <end position="263"/>
    </location>
</feature>
<dbReference type="Gene3D" id="3.40.630.30">
    <property type="match status" value="1"/>
</dbReference>
<protein>
    <submittedName>
        <fullName evidence="2">GNAT family N-acetyltransferase</fullName>
    </submittedName>
</protein>
<evidence type="ECO:0000313" key="3">
    <source>
        <dbReference type="Proteomes" id="UP000278673"/>
    </source>
</evidence>
<dbReference type="RefSeq" id="WP_122399597.1">
    <property type="nucleotide sequence ID" value="NZ_RFFJ01000237.1"/>
</dbReference>
<dbReference type="Pfam" id="PF00583">
    <property type="entry name" value="Acetyltransf_1"/>
    <property type="match status" value="1"/>
</dbReference>
<accession>A0A3M2KY82</accession>
<comment type="caution">
    <text evidence="2">The sequence shown here is derived from an EMBL/GenBank/DDBJ whole genome shotgun (WGS) entry which is preliminary data.</text>
</comment>
<dbReference type="PROSITE" id="PS51186">
    <property type="entry name" value="GNAT"/>
    <property type="match status" value="1"/>
</dbReference>
<evidence type="ECO:0000259" key="1">
    <source>
        <dbReference type="PROSITE" id="PS51186"/>
    </source>
</evidence>
<gene>
    <name evidence="2" type="ORF">EBN88_26630</name>
</gene>
<dbReference type="AlphaFoldDB" id="A0A3M2KY82"/>
<dbReference type="SUPFAM" id="SSF55729">
    <property type="entry name" value="Acyl-CoA N-acyltransferases (Nat)"/>
    <property type="match status" value="1"/>
</dbReference>
<dbReference type="GO" id="GO:0016747">
    <property type="term" value="F:acyltransferase activity, transferring groups other than amino-acyl groups"/>
    <property type="evidence" value="ECO:0007669"/>
    <property type="project" value="InterPro"/>
</dbReference>
<dbReference type="Proteomes" id="UP000278673">
    <property type="component" value="Unassembled WGS sequence"/>
</dbReference>
<organism evidence="2 3">
    <name type="scientific">Streptomyces triticirhizae</name>
    <dbReference type="NCBI Taxonomy" id="2483353"/>
    <lineage>
        <taxon>Bacteria</taxon>
        <taxon>Bacillati</taxon>
        <taxon>Actinomycetota</taxon>
        <taxon>Actinomycetes</taxon>
        <taxon>Kitasatosporales</taxon>
        <taxon>Streptomycetaceae</taxon>
        <taxon>Streptomyces</taxon>
    </lineage>
</organism>
<keyword evidence="2" id="KW-0808">Transferase</keyword>
<dbReference type="InterPro" id="IPR016181">
    <property type="entry name" value="Acyl_CoA_acyltransferase"/>
</dbReference>